<dbReference type="EMBL" id="JACGWM010000008">
    <property type="protein sequence ID" value="KAL0356694.1"/>
    <property type="molecule type" value="Genomic_DNA"/>
</dbReference>
<gene>
    <name evidence="2" type="ORF">Scaly_1355100</name>
</gene>
<dbReference type="InterPro" id="IPR037476">
    <property type="entry name" value="PCH1"/>
</dbReference>
<dbReference type="PANTHER" id="PTHR36062:SF1">
    <property type="entry name" value="OS01G0687300 PROTEIN"/>
    <property type="match status" value="1"/>
</dbReference>
<proteinExistence type="predicted"/>
<sequence>MHAIMSDSVVKPVKDTNGRSRQIMQSYQSVWIAHWMRSSCNAPKEMSNHDASGSEELDCANRVDNLTNGLTFQDQSKDLECVQDTDDIQAFRPVFAHKLERGKAVDYKSGIQFLPFVHSIPAENKISSRGCTSLGGCSSRKPPQWMETHSNRNNSCFQVPKFLKERLVESSSDIVPYIEKYKFDKEKAAVSPMINEYAVVSKQLTNKCPSHEHCHEYNQSADLVCQTKMDCRSKNTCYGEGDMCDSDLSTFGRDWFPKVQKCTGISLFPTQYTVSEKIETKKSENDCYPLQKLQNCVDDVESRFYTSVDSVEGTTGSCPMFSQTIHSLVITKKTDVNLSKGNDIFECTKAVAKFDGNMSTDLHLLSPFCGQCKQVKLQPLGHCISSEAKENVGDVKASKVTTENESSVEMDGMDMDSFKEKNSWTNLNSGSFSTAAIKDTNKDASLPPHLGVPSSSKVGCQQLTIWQPDINLELPALLGGASSSENTFSDFSENQSLEMERVSVHVEQPKRKSTLSVDDHPYADNGNIMVKRLKRSSSNSAHGTKSSNLAQNSSHGKMGEFFSRILKSSITSSEPNSSKHHSEESLLSDKSRDFLSKDNDIIQDPINKDKGLLLSHAWIQRWLRNGPKMTEMKPETMVVSELPKLRLAQKSLQKKQCPSIAAMALMRKAITGLQPYTRLTRGIILFIMQNDINSRHALQAWLAALEGAKLNKDKRFWCLLVPFAVHLINFLLPNFDEHSLNLDDLQRTREKALVNCSLRFIPGLSTVFPHTPEQACLQEIPQDGLSVGERMPQLITAQVWLFCNLKRLRRW</sequence>
<evidence type="ECO:0000313" key="2">
    <source>
        <dbReference type="EMBL" id="KAL0356694.1"/>
    </source>
</evidence>
<dbReference type="PANTHER" id="PTHR36062">
    <property type="entry name" value="OS01G0687300 PROTEIN"/>
    <property type="match status" value="1"/>
</dbReference>
<comment type="caution">
    <text evidence="2">The sequence shown here is derived from an EMBL/GenBank/DDBJ whole genome shotgun (WGS) entry which is preliminary data.</text>
</comment>
<dbReference type="AlphaFoldDB" id="A0AAW2PP66"/>
<evidence type="ECO:0000256" key="1">
    <source>
        <dbReference type="SAM" id="MobiDB-lite"/>
    </source>
</evidence>
<reference evidence="2" key="2">
    <citation type="journal article" date="2024" name="Plant">
        <title>Genomic evolution and insights into agronomic trait innovations of Sesamum species.</title>
        <authorList>
            <person name="Miao H."/>
            <person name="Wang L."/>
            <person name="Qu L."/>
            <person name="Liu H."/>
            <person name="Sun Y."/>
            <person name="Le M."/>
            <person name="Wang Q."/>
            <person name="Wei S."/>
            <person name="Zheng Y."/>
            <person name="Lin W."/>
            <person name="Duan Y."/>
            <person name="Cao H."/>
            <person name="Xiong S."/>
            <person name="Wang X."/>
            <person name="Wei L."/>
            <person name="Li C."/>
            <person name="Ma Q."/>
            <person name="Ju M."/>
            <person name="Zhao R."/>
            <person name="Li G."/>
            <person name="Mu C."/>
            <person name="Tian Q."/>
            <person name="Mei H."/>
            <person name="Zhang T."/>
            <person name="Gao T."/>
            <person name="Zhang H."/>
        </authorList>
    </citation>
    <scope>NUCLEOTIDE SEQUENCE</scope>
    <source>
        <strain evidence="2">KEN8</strain>
    </source>
</reference>
<organism evidence="2">
    <name type="scientific">Sesamum calycinum</name>
    <dbReference type="NCBI Taxonomy" id="2727403"/>
    <lineage>
        <taxon>Eukaryota</taxon>
        <taxon>Viridiplantae</taxon>
        <taxon>Streptophyta</taxon>
        <taxon>Embryophyta</taxon>
        <taxon>Tracheophyta</taxon>
        <taxon>Spermatophyta</taxon>
        <taxon>Magnoliopsida</taxon>
        <taxon>eudicotyledons</taxon>
        <taxon>Gunneridae</taxon>
        <taxon>Pentapetalae</taxon>
        <taxon>asterids</taxon>
        <taxon>lamiids</taxon>
        <taxon>Lamiales</taxon>
        <taxon>Pedaliaceae</taxon>
        <taxon>Sesamum</taxon>
    </lineage>
</organism>
<feature type="compositionally biased region" description="Polar residues" evidence="1">
    <location>
        <begin position="536"/>
        <end position="555"/>
    </location>
</feature>
<name>A0AAW2PP66_9LAMI</name>
<dbReference type="GO" id="GO:0010099">
    <property type="term" value="P:regulation of photomorphogenesis"/>
    <property type="evidence" value="ECO:0007669"/>
    <property type="project" value="InterPro"/>
</dbReference>
<reference evidence="2" key="1">
    <citation type="submission" date="2020-06" db="EMBL/GenBank/DDBJ databases">
        <authorList>
            <person name="Li T."/>
            <person name="Hu X."/>
            <person name="Zhang T."/>
            <person name="Song X."/>
            <person name="Zhang H."/>
            <person name="Dai N."/>
            <person name="Sheng W."/>
            <person name="Hou X."/>
            <person name="Wei L."/>
        </authorList>
    </citation>
    <scope>NUCLEOTIDE SEQUENCE</scope>
    <source>
        <strain evidence="2">KEN8</strain>
        <tissue evidence="2">Leaf</tissue>
    </source>
</reference>
<feature type="region of interest" description="Disordered" evidence="1">
    <location>
        <begin position="504"/>
        <end position="555"/>
    </location>
</feature>
<accession>A0AAW2PP66</accession>
<protein>
    <submittedName>
        <fullName evidence="2">F-box protein</fullName>
    </submittedName>
</protein>